<dbReference type="PANTHER" id="PTHR36919">
    <property type="entry name" value="BLR1215 PROTEIN"/>
    <property type="match status" value="1"/>
</dbReference>
<keyword evidence="4" id="KW-1185">Reference proteome</keyword>
<feature type="chain" id="PRO_5011590986" description="DUF2147 domain-containing protein" evidence="1">
    <location>
        <begin position="22"/>
        <end position="124"/>
    </location>
</feature>
<dbReference type="Pfam" id="PF09917">
    <property type="entry name" value="DUF2147"/>
    <property type="match status" value="1"/>
</dbReference>
<dbReference type="RefSeq" id="WP_090646537.1">
    <property type="nucleotide sequence ID" value="NZ_CBCRYE010000004.1"/>
</dbReference>
<dbReference type="InterPro" id="IPR019223">
    <property type="entry name" value="DUF2147"/>
</dbReference>
<evidence type="ECO:0000313" key="3">
    <source>
        <dbReference type="EMBL" id="SCW54079.1"/>
    </source>
</evidence>
<gene>
    <name evidence="3" type="ORF">SAMN02927928_1747</name>
</gene>
<dbReference type="Proteomes" id="UP000199150">
    <property type="component" value="Unassembled WGS sequence"/>
</dbReference>
<accession>A0A1G4RCV9</accession>
<sequence>MRLILMMAGLALAGITSSAQAMSPQGDWARGDGKARVRIAPCGEDICAVNTWIRPGTRDEKTGDRLVMTITDQGDGKWTGRAYDPQRKLHYRLKMQVAENTMTTTGCVLGGLICKGVDWKRIEG</sequence>
<keyword evidence="1" id="KW-0732">Signal</keyword>
<feature type="signal peptide" evidence="1">
    <location>
        <begin position="1"/>
        <end position="21"/>
    </location>
</feature>
<name>A0A1G4RCV9_9CAUL</name>
<protein>
    <recommendedName>
        <fullName evidence="2">DUF2147 domain-containing protein</fullName>
    </recommendedName>
</protein>
<evidence type="ECO:0000313" key="4">
    <source>
        <dbReference type="Proteomes" id="UP000199150"/>
    </source>
</evidence>
<dbReference type="OrthoDB" id="9811671at2"/>
<organism evidence="3 4">
    <name type="scientific">Asticcacaulis taihuensis</name>
    <dbReference type="NCBI Taxonomy" id="260084"/>
    <lineage>
        <taxon>Bacteria</taxon>
        <taxon>Pseudomonadati</taxon>
        <taxon>Pseudomonadota</taxon>
        <taxon>Alphaproteobacteria</taxon>
        <taxon>Caulobacterales</taxon>
        <taxon>Caulobacteraceae</taxon>
        <taxon>Asticcacaulis</taxon>
    </lineage>
</organism>
<dbReference type="PANTHER" id="PTHR36919:SF2">
    <property type="entry name" value="BLL6627 PROTEIN"/>
    <property type="match status" value="1"/>
</dbReference>
<dbReference type="STRING" id="260084.SAMN02927928_1747"/>
<dbReference type="AlphaFoldDB" id="A0A1G4RCV9"/>
<evidence type="ECO:0000259" key="2">
    <source>
        <dbReference type="Pfam" id="PF09917"/>
    </source>
</evidence>
<dbReference type="EMBL" id="FMTS01000002">
    <property type="protein sequence ID" value="SCW54079.1"/>
    <property type="molecule type" value="Genomic_DNA"/>
</dbReference>
<proteinExistence type="predicted"/>
<reference evidence="4" key="1">
    <citation type="submission" date="2016-10" db="EMBL/GenBank/DDBJ databases">
        <authorList>
            <person name="Varghese N."/>
            <person name="Submissions S."/>
        </authorList>
    </citation>
    <scope>NUCLEOTIDE SEQUENCE [LARGE SCALE GENOMIC DNA]</scope>
    <source>
        <strain evidence="4">CGMCC 1.3431</strain>
    </source>
</reference>
<dbReference type="Gene3D" id="2.40.128.520">
    <property type="match status" value="1"/>
</dbReference>
<feature type="domain" description="DUF2147" evidence="2">
    <location>
        <begin position="26"/>
        <end position="121"/>
    </location>
</feature>
<evidence type="ECO:0000256" key="1">
    <source>
        <dbReference type="SAM" id="SignalP"/>
    </source>
</evidence>